<dbReference type="NCBIfam" id="TIGR00331">
    <property type="entry name" value="hrcA"/>
    <property type="match status" value="1"/>
</dbReference>
<evidence type="ECO:0000256" key="6">
    <source>
        <dbReference type="SAM" id="MobiDB-lite"/>
    </source>
</evidence>
<dbReference type="InterPro" id="IPR036390">
    <property type="entry name" value="WH_DNA-bd_sf"/>
</dbReference>
<dbReference type="Gene3D" id="3.30.450.40">
    <property type="match status" value="1"/>
</dbReference>
<keyword evidence="4 5" id="KW-0804">Transcription</keyword>
<dbReference type="PANTHER" id="PTHR34824">
    <property type="entry name" value="HEAT-INDUCIBLE TRANSCRIPTION REPRESSOR HRCA"/>
    <property type="match status" value="1"/>
</dbReference>
<reference evidence="9" key="1">
    <citation type="submission" date="2020-10" db="EMBL/GenBank/DDBJ databases">
        <authorList>
            <person name="Gilroy R."/>
        </authorList>
    </citation>
    <scope>NUCLEOTIDE SEQUENCE</scope>
    <source>
        <strain evidence="9">13361</strain>
    </source>
</reference>
<evidence type="ECO:0000256" key="1">
    <source>
        <dbReference type="ARBA" id="ARBA00022491"/>
    </source>
</evidence>
<evidence type="ECO:0000256" key="4">
    <source>
        <dbReference type="ARBA" id="ARBA00023163"/>
    </source>
</evidence>
<dbReference type="InterPro" id="IPR036388">
    <property type="entry name" value="WH-like_DNA-bd_sf"/>
</dbReference>
<feature type="domain" description="Heat-inducible transcription repressor HrcA C-terminal" evidence="7">
    <location>
        <begin position="105"/>
        <end position="323"/>
    </location>
</feature>
<evidence type="ECO:0000259" key="7">
    <source>
        <dbReference type="Pfam" id="PF01628"/>
    </source>
</evidence>
<proteinExistence type="inferred from homology"/>
<dbReference type="Proteomes" id="UP000886796">
    <property type="component" value="Unassembled WGS sequence"/>
</dbReference>
<dbReference type="GO" id="GO:0003677">
    <property type="term" value="F:DNA binding"/>
    <property type="evidence" value="ECO:0007669"/>
    <property type="project" value="InterPro"/>
</dbReference>
<dbReference type="InterPro" id="IPR002571">
    <property type="entry name" value="HrcA"/>
</dbReference>
<name>A0A9D1CMR8_9FIRM</name>
<dbReference type="Pfam" id="PF01628">
    <property type="entry name" value="HrcA"/>
    <property type="match status" value="1"/>
</dbReference>
<dbReference type="AlphaFoldDB" id="A0A9D1CMR8"/>
<reference evidence="9" key="2">
    <citation type="journal article" date="2021" name="PeerJ">
        <title>Extensive microbial diversity within the chicken gut microbiome revealed by metagenomics and culture.</title>
        <authorList>
            <person name="Gilroy R."/>
            <person name="Ravi A."/>
            <person name="Getino M."/>
            <person name="Pursley I."/>
            <person name="Horton D.L."/>
            <person name="Alikhan N.F."/>
            <person name="Baker D."/>
            <person name="Gharbi K."/>
            <person name="Hall N."/>
            <person name="Watson M."/>
            <person name="Adriaenssens E.M."/>
            <person name="Foster-Nyarko E."/>
            <person name="Jarju S."/>
            <person name="Secka A."/>
            <person name="Antonio M."/>
            <person name="Oren A."/>
            <person name="Chaudhuri R.R."/>
            <person name="La Ragione R."/>
            <person name="Hildebrand F."/>
            <person name="Pallen M.J."/>
        </authorList>
    </citation>
    <scope>NUCLEOTIDE SEQUENCE</scope>
    <source>
        <strain evidence="9">13361</strain>
    </source>
</reference>
<sequence length="359" mass="39108">MELTERKKKVLRSVVDLYIRTAEPVGSKALTELPDMKYSSATIRNEMAELTAMGYLEQPHTSAGRIPSPAGYRLYVDELMADYRLSMDETRSINNAIEEKMQHVDKMMEKVAKLVSQATDLPAISMASRQKGATVQRFDVILAGQGSTILVLLLSNEQVVNKLIKLPVNVTEGDLKILGAVLNATLTGLMAEAFTPELLQRVMNAAGAASSLVPIVMEFTTHTLSQQAGTNVAVAGQLRLLDQPEYQDVGKAQKVLTTLDEEALSNLPAVMQNAHGTQVLVGPENVAQELKDTSVVVTRFDIGDGMQGMIGVVGPTRMDYAKVTARLSYFAESLSKMFAKPEQPQLPQGQEPQSETQEA</sequence>
<protein>
    <recommendedName>
        <fullName evidence="5">Heat-inducible transcription repressor HrcA</fullName>
    </recommendedName>
</protein>
<keyword evidence="3 5" id="KW-0346">Stress response</keyword>
<dbReference type="HAMAP" id="MF_00081">
    <property type="entry name" value="HrcA"/>
    <property type="match status" value="1"/>
</dbReference>
<evidence type="ECO:0000313" key="10">
    <source>
        <dbReference type="Proteomes" id="UP000886796"/>
    </source>
</evidence>
<dbReference type="EMBL" id="DVFK01000118">
    <property type="protein sequence ID" value="HIQ68602.1"/>
    <property type="molecule type" value="Genomic_DNA"/>
</dbReference>
<feature type="domain" description="Winged helix-turn-helix transcription repressor HrcA DNA-binding" evidence="8">
    <location>
        <begin position="2"/>
        <end position="64"/>
    </location>
</feature>
<dbReference type="PANTHER" id="PTHR34824:SF1">
    <property type="entry name" value="HEAT-INDUCIBLE TRANSCRIPTION REPRESSOR HRCA"/>
    <property type="match status" value="1"/>
</dbReference>
<accession>A0A9D1CMR8</accession>
<gene>
    <name evidence="5 9" type="primary">hrcA</name>
    <name evidence="9" type="ORF">IAB74_08860</name>
</gene>
<comment type="function">
    <text evidence="5">Negative regulator of class I heat shock genes (grpE-dnaK-dnaJ and groELS operons). Prevents heat-shock induction of these operons.</text>
</comment>
<evidence type="ECO:0000256" key="2">
    <source>
        <dbReference type="ARBA" id="ARBA00023015"/>
    </source>
</evidence>
<keyword evidence="1 5" id="KW-0678">Repressor</keyword>
<feature type="compositionally biased region" description="Low complexity" evidence="6">
    <location>
        <begin position="341"/>
        <end position="359"/>
    </location>
</feature>
<keyword evidence="2 5" id="KW-0805">Transcription regulation</keyword>
<dbReference type="PIRSF" id="PIRSF005485">
    <property type="entry name" value="HrcA"/>
    <property type="match status" value="1"/>
</dbReference>
<comment type="caution">
    <text evidence="9">The sequence shown here is derived from an EMBL/GenBank/DDBJ whole genome shotgun (WGS) entry which is preliminary data.</text>
</comment>
<evidence type="ECO:0000259" key="8">
    <source>
        <dbReference type="Pfam" id="PF03444"/>
    </source>
</evidence>
<dbReference type="InterPro" id="IPR021153">
    <property type="entry name" value="HrcA_C"/>
</dbReference>
<dbReference type="Pfam" id="PF03444">
    <property type="entry name" value="WHD_HrcA"/>
    <property type="match status" value="1"/>
</dbReference>
<evidence type="ECO:0000256" key="3">
    <source>
        <dbReference type="ARBA" id="ARBA00023016"/>
    </source>
</evidence>
<evidence type="ECO:0000313" key="9">
    <source>
        <dbReference type="EMBL" id="HIQ68602.1"/>
    </source>
</evidence>
<comment type="similarity">
    <text evidence="5">Belongs to the HrcA family.</text>
</comment>
<dbReference type="InterPro" id="IPR005104">
    <property type="entry name" value="WHTH_HrcA_DNA-bd"/>
</dbReference>
<dbReference type="InterPro" id="IPR029016">
    <property type="entry name" value="GAF-like_dom_sf"/>
</dbReference>
<feature type="region of interest" description="Disordered" evidence="6">
    <location>
        <begin position="340"/>
        <end position="359"/>
    </location>
</feature>
<dbReference type="Gene3D" id="1.10.10.10">
    <property type="entry name" value="Winged helix-like DNA-binding domain superfamily/Winged helix DNA-binding domain"/>
    <property type="match status" value="1"/>
</dbReference>
<dbReference type="GO" id="GO:0045892">
    <property type="term" value="P:negative regulation of DNA-templated transcription"/>
    <property type="evidence" value="ECO:0007669"/>
    <property type="project" value="UniProtKB-UniRule"/>
</dbReference>
<evidence type="ECO:0000256" key="5">
    <source>
        <dbReference type="HAMAP-Rule" id="MF_00081"/>
    </source>
</evidence>
<organism evidence="9 10">
    <name type="scientific">Candidatus Faecousia excrementigallinarum</name>
    <dbReference type="NCBI Taxonomy" id="2840806"/>
    <lineage>
        <taxon>Bacteria</taxon>
        <taxon>Bacillati</taxon>
        <taxon>Bacillota</taxon>
        <taxon>Clostridia</taxon>
        <taxon>Eubacteriales</taxon>
        <taxon>Oscillospiraceae</taxon>
        <taxon>Faecousia</taxon>
    </lineage>
</organism>
<dbReference type="SUPFAM" id="SSF46785">
    <property type="entry name" value="Winged helix' DNA-binding domain"/>
    <property type="match status" value="1"/>
</dbReference>
<dbReference type="SUPFAM" id="SSF55781">
    <property type="entry name" value="GAF domain-like"/>
    <property type="match status" value="1"/>
</dbReference>